<name>A0A0C2WJS7_AMAMK</name>
<evidence type="ECO:0000256" key="1">
    <source>
        <dbReference type="SAM" id="MobiDB-lite"/>
    </source>
</evidence>
<evidence type="ECO:0000313" key="2">
    <source>
        <dbReference type="EMBL" id="KIL56926.1"/>
    </source>
</evidence>
<reference evidence="2 3" key="1">
    <citation type="submission" date="2014-04" db="EMBL/GenBank/DDBJ databases">
        <title>Evolutionary Origins and Diversification of the Mycorrhizal Mutualists.</title>
        <authorList>
            <consortium name="DOE Joint Genome Institute"/>
            <consortium name="Mycorrhizal Genomics Consortium"/>
            <person name="Kohler A."/>
            <person name="Kuo A."/>
            <person name="Nagy L.G."/>
            <person name="Floudas D."/>
            <person name="Copeland A."/>
            <person name="Barry K.W."/>
            <person name="Cichocki N."/>
            <person name="Veneault-Fourrey C."/>
            <person name="LaButti K."/>
            <person name="Lindquist E.A."/>
            <person name="Lipzen A."/>
            <person name="Lundell T."/>
            <person name="Morin E."/>
            <person name="Murat C."/>
            <person name="Riley R."/>
            <person name="Ohm R."/>
            <person name="Sun H."/>
            <person name="Tunlid A."/>
            <person name="Henrissat B."/>
            <person name="Grigoriev I.V."/>
            <person name="Hibbett D.S."/>
            <person name="Martin F."/>
        </authorList>
    </citation>
    <scope>NUCLEOTIDE SEQUENCE [LARGE SCALE GENOMIC DNA]</scope>
    <source>
        <strain evidence="2 3">Koide BX008</strain>
    </source>
</reference>
<dbReference type="Proteomes" id="UP000054549">
    <property type="component" value="Unassembled WGS sequence"/>
</dbReference>
<dbReference type="EMBL" id="KN818391">
    <property type="protein sequence ID" value="KIL56926.1"/>
    <property type="molecule type" value="Genomic_DNA"/>
</dbReference>
<organism evidence="2 3">
    <name type="scientific">Amanita muscaria (strain Koide BX008)</name>
    <dbReference type="NCBI Taxonomy" id="946122"/>
    <lineage>
        <taxon>Eukaryota</taxon>
        <taxon>Fungi</taxon>
        <taxon>Dikarya</taxon>
        <taxon>Basidiomycota</taxon>
        <taxon>Agaricomycotina</taxon>
        <taxon>Agaricomycetes</taxon>
        <taxon>Agaricomycetidae</taxon>
        <taxon>Agaricales</taxon>
        <taxon>Pluteineae</taxon>
        <taxon>Amanitaceae</taxon>
        <taxon>Amanita</taxon>
    </lineage>
</organism>
<protein>
    <submittedName>
        <fullName evidence="2">Uncharacterized protein</fullName>
    </submittedName>
</protein>
<dbReference type="InParanoid" id="A0A0C2WJS7"/>
<evidence type="ECO:0000313" key="3">
    <source>
        <dbReference type="Proteomes" id="UP000054549"/>
    </source>
</evidence>
<feature type="compositionally biased region" description="Low complexity" evidence="1">
    <location>
        <begin position="12"/>
        <end position="25"/>
    </location>
</feature>
<dbReference type="HOGENOM" id="CLU_1315106_0_0_1"/>
<accession>A0A0C2WJS7</accession>
<feature type="region of interest" description="Disordered" evidence="1">
    <location>
        <begin position="1"/>
        <end position="41"/>
    </location>
</feature>
<sequence>MPVRTRRQRAQAPSHSDLSHPLSSAPTNVSSSNREERHLADGTIVNVTVSATGKGKHWRWVYPEGDSSGNTSAALPVLAPDLAYPTPPPSTNAAHPQHGKLITPASSMQQIIQASIQNAPRKPEKHLPRAEGAPLVQKRPLRAEDTIAWENELKVSSKKRYWPKVGPTGQALGPYGTWLMNDAGEYIVYPVRKSPRVNKVLGNGGMGGN</sequence>
<keyword evidence="3" id="KW-1185">Reference proteome</keyword>
<proteinExistence type="predicted"/>
<dbReference type="OrthoDB" id="3044901at2759"/>
<gene>
    <name evidence="2" type="ORF">M378DRAFT_172291</name>
</gene>
<dbReference type="AlphaFoldDB" id="A0A0C2WJS7"/>